<proteinExistence type="predicted"/>
<organism evidence="2 3">
    <name type="scientific">Micromonospora rhizosphaerae</name>
    <dbReference type="NCBI Taxonomy" id="568872"/>
    <lineage>
        <taxon>Bacteria</taxon>
        <taxon>Bacillati</taxon>
        <taxon>Actinomycetota</taxon>
        <taxon>Actinomycetes</taxon>
        <taxon>Micromonosporales</taxon>
        <taxon>Micromonosporaceae</taxon>
        <taxon>Micromonospora</taxon>
    </lineage>
</organism>
<dbReference type="InterPro" id="IPR050490">
    <property type="entry name" value="Bact_solute-bd_prot1"/>
</dbReference>
<feature type="signal peptide" evidence="1">
    <location>
        <begin position="1"/>
        <end position="20"/>
    </location>
</feature>
<dbReference type="AlphaFoldDB" id="A0A1C6SAQ6"/>
<sequence>MLRRLVGGLAAAALALSAAGCGGSAGDGKQSVTLWMYPLSTNDQSVNQTFWSGVEQGFEKAHPDIDVKVEIQPWENREEKLTTALASGKGPDLVLMIPDQVPQFARTRSLQPVDDALGGPREDFQPGAISGSTYEGKLYLAPLYQTATLPAYNKKVLAEIGVTEAPKTWDEVLSWVPKLSAKGYQTLDYTAATDASLNGSYYLTLWQSGGRVFAPDGKSVAFNSPEGEKALKILVDIYKQGGIPKSQLTAQGDASTGPMAKGKVALNNAMSVPFLKNLQKLWGADNVMVGPPLSNGKQGVSFGLPGGLALASAAKDPKAAKEFLRYVTGSEVLAGLSKAFGYFPPRKSVPVPDDPVMKQYEPYLSTMFAGEVQPASRQVMSVLAPHIQAALKGDKSPRQALDDAAKEANELIARTG</sequence>
<accession>A0A1C6SAQ6</accession>
<dbReference type="PANTHER" id="PTHR43649">
    <property type="entry name" value="ARABINOSE-BINDING PROTEIN-RELATED"/>
    <property type="match status" value="1"/>
</dbReference>
<dbReference type="PANTHER" id="PTHR43649:SF12">
    <property type="entry name" value="DIACETYLCHITOBIOSE BINDING PROTEIN DASA"/>
    <property type="match status" value="1"/>
</dbReference>
<evidence type="ECO:0000313" key="3">
    <source>
        <dbReference type="Proteomes" id="UP000199413"/>
    </source>
</evidence>
<keyword evidence="2" id="KW-0813">Transport</keyword>
<keyword evidence="2" id="KW-0762">Sugar transport</keyword>
<evidence type="ECO:0000256" key="1">
    <source>
        <dbReference type="SAM" id="SignalP"/>
    </source>
</evidence>
<keyword evidence="3" id="KW-1185">Reference proteome</keyword>
<dbReference type="Proteomes" id="UP000199413">
    <property type="component" value="Unassembled WGS sequence"/>
</dbReference>
<dbReference type="EMBL" id="FMHV01000002">
    <property type="protein sequence ID" value="SCL26559.1"/>
    <property type="molecule type" value="Genomic_DNA"/>
</dbReference>
<dbReference type="Gene3D" id="3.40.190.10">
    <property type="entry name" value="Periplasmic binding protein-like II"/>
    <property type="match status" value="1"/>
</dbReference>
<gene>
    <name evidence="2" type="ORF">GA0070624_3331</name>
</gene>
<dbReference type="InterPro" id="IPR006059">
    <property type="entry name" value="SBP"/>
</dbReference>
<protein>
    <submittedName>
        <fullName evidence="2">Multiple sugar transport system substrate-binding protein</fullName>
    </submittedName>
</protein>
<name>A0A1C6SAQ6_9ACTN</name>
<reference evidence="3" key="1">
    <citation type="submission" date="2016-06" db="EMBL/GenBank/DDBJ databases">
        <authorList>
            <person name="Varghese N."/>
            <person name="Submissions Spin"/>
        </authorList>
    </citation>
    <scope>NUCLEOTIDE SEQUENCE [LARGE SCALE GENOMIC DNA]</scope>
    <source>
        <strain evidence="3">DSM 45431</strain>
    </source>
</reference>
<dbReference type="Pfam" id="PF01547">
    <property type="entry name" value="SBP_bac_1"/>
    <property type="match status" value="1"/>
</dbReference>
<evidence type="ECO:0000313" key="2">
    <source>
        <dbReference type="EMBL" id="SCL26559.1"/>
    </source>
</evidence>
<dbReference type="STRING" id="568872.GA0070624_3331"/>
<dbReference type="PROSITE" id="PS51257">
    <property type="entry name" value="PROKAR_LIPOPROTEIN"/>
    <property type="match status" value="1"/>
</dbReference>
<keyword evidence="1" id="KW-0732">Signal</keyword>
<dbReference type="OrthoDB" id="9780991at2"/>
<dbReference type="RefSeq" id="WP_091342086.1">
    <property type="nucleotide sequence ID" value="NZ_FMHV01000002.1"/>
</dbReference>
<feature type="chain" id="PRO_5038573385" evidence="1">
    <location>
        <begin position="21"/>
        <end position="416"/>
    </location>
</feature>
<dbReference type="SUPFAM" id="SSF53850">
    <property type="entry name" value="Periplasmic binding protein-like II"/>
    <property type="match status" value="1"/>
</dbReference>